<evidence type="ECO:0000313" key="1">
    <source>
        <dbReference type="EMBL" id="SDK06150.1"/>
    </source>
</evidence>
<dbReference type="AlphaFoldDB" id="A0A1G8YVY3"/>
<keyword evidence="2" id="KW-1185">Reference proteome</keyword>
<proteinExistence type="predicted"/>
<organism evidence="1 2">
    <name type="scientific">Mesorhizobium muleiense</name>
    <dbReference type="NCBI Taxonomy" id="1004279"/>
    <lineage>
        <taxon>Bacteria</taxon>
        <taxon>Pseudomonadati</taxon>
        <taxon>Pseudomonadota</taxon>
        <taxon>Alphaproteobacteria</taxon>
        <taxon>Hyphomicrobiales</taxon>
        <taxon>Phyllobacteriaceae</taxon>
        <taxon>Mesorhizobium</taxon>
    </lineage>
</organism>
<accession>A0A1G8YVY3</accession>
<dbReference type="Proteomes" id="UP000198894">
    <property type="component" value="Unassembled WGS sequence"/>
</dbReference>
<sequence length="277" mass="29643">MAAAPTVPSDLRSLPPRAAEAPRNVTIESAAKPPGKESIAHLALVHAVNLRSVLPHLKCKCRAKAHWVVNAWLSLKTSQIQHGQLCGTRHASSATVSFRTGMTRFAPTTGRSVLGPVCSPHKSASRCVAVSRAPPHDTGPAGSTGFSSSLALAPSRIKFPLASPAFIDRTMPDVCSGARPAGTISIRHKGAASLQAVSSRRPAWLKDRTWRAVSMLSPRTIPAAGLSTYGRVRPPETLAISFFPRRLRRLPRAASLTKKLPARILRCRCGPVGFRRS</sequence>
<reference evidence="2" key="1">
    <citation type="submission" date="2016-10" db="EMBL/GenBank/DDBJ databases">
        <authorList>
            <person name="Varghese N."/>
            <person name="Submissions S."/>
        </authorList>
    </citation>
    <scope>NUCLEOTIDE SEQUENCE [LARGE SCALE GENOMIC DNA]</scope>
    <source>
        <strain evidence="2">CGMCC 1.11022</strain>
    </source>
</reference>
<gene>
    <name evidence="1" type="ORF">SAMN05428953_11179</name>
</gene>
<dbReference type="EMBL" id="FNEE01000011">
    <property type="protein sequence ID" value="SDK06150.1"/>
    <property type="molecule type" value="Genomic_DNA"/>
</dbReference>
<evidence type="ECO:0000313" key="2">
    <source>
        <dbReference type="Proteomes" id="UP000198894"/>
    </source>
</evidence>
<protein>
    <submittedName>
        <fullName evidence="1">Uncharacterized protein</fullName>
    </submittedName>
</protein>
<name>A0A1G8YVY3_9HYPH</name>